<accession>I3PCT2</accession>
<dbReference type="PIRSF" id="PIRSF003959">
    <property type="entry name" value="NS-M_TospoV"/>
    <property type="match status" value="1"/>
</dbReference>
<dbReference type="RefSeq" id="YP_006468901.1">
    <property type="nucleotide sequence ID" value="NC_018072.1"/>
</dbReference>
<evidence type="ECO:0000256" key="1">
    <source>
        <dbReference type="ARBA" id="ARBA00022448"/>
    </source>
</evidence>
<feature type="compositionally biased region" description="Acidic residues" evidence="3">
    <location>
        <begin position="295"/>
        <end position="304"/>
    </location>
</feature>
<feature type="region of interest" description="Disordered" evidence="3">
    <location>
        <begin position="295"/>
        <end position="317"/>
    </location>
</feature>
<keyword evidence="2" id="KW-0916">Viral movement protein</keyword>
<dbReference type="InterPro" id="IPR000603">
    <property type="entry name" value="MPV"/>
</dbReference>
<name>I3PCT2_9VIRU</name>
<dbReference type="Proteomes" id="UP000202271">
    <property type="component" value="Genome"/>
</dbReference>
<organism evidence="4 5">
    <name type="scientific">Bean necrotic mosaic virus</name>
    <dbReference type="NCBI Taxonomy" id="1033976"/>
    <lineage>
        <taxon>Viruses</taxon>
        <taxon>Riboviria</taxon>
        <taxon>Orthornavirae</taxon>
        <taxon>Negarnaviricota</taxon>
        <taxon>Polyploviricotina</taxon>
        <taxon>Bunyaviricetes</taxon>
        <taxon>Elliovirales</taxon>
        <taxon>Tospoviridae</taxon>
        <taxon>Orthotospovirus</taxon>
        <taxon>Orthotospovirus phaseolinecrotessellati</taxon>
    </lineage>
</organism>
<proteinExistence type="predicted"/>
<reference evidence="5" key="1">
    <citation type="journal article" date="2011" name="Virus Genes">
        <title>An RNA-dependent RNA polymerase gene of a distinct Brazilian tospovirus.</title>
        <authorList>
            <person name="de Oliveira A.S."/>
            <person name="Bertran A.G."/>
            <person name="Inoue-Nagata A.K."/>
            <person name="Nagata T."/>
            <person name="Kitajima E.W."/>
            <person name="Oliveira Resende R."/>
        </authorList>
    </citation>
    <scope>NUCLEOTIDE SEQUENCE [LARGE SCALE GENOMIC DNA]</scope>
</reference>
<keyword evidence="5" id="KW-1185">Reference proteome</keyword>
<keyword evidence="1" id="KW-0813">Transport</keyword>
<dbReference type="Pfam" id="PF00803">
    <property type="entry name" value="3A"/>
    <property type="match status" value="1"/>
</dbReference>
<protein>
    <submittedName>
        <fullName evidence="4">Non-structural movement protein</fullName>
    </submittedName>
</protein>
<dbReference type="GO" id="GO:0046740">
    <property type="term" value="P:transport of virus in host, cell to cell"/>
    <property type="evidence" value="ECO:0007669"/>
    <property type="project" value="UniProtKB-KW"/>
</dbReference>
<gene>
    <name evidence="4" type="primary">NSm</name>
</gene>
<evidence type="ECO:0000313" key="4">
    <source>
        <dbReference type="EMBL" id="AER23989.1"/>
    </source>
</evidence>
<dbReference type="KEGG" id="vg:16186435"/>
<dbReference type="GeneID" id="16186435"/>
<evidence type="ECO:0000313" key="5">
    <source>
        <dbReference type="Proteomes" id="UP000202271"/>
    </source>
</evidence>
<sequence length="317" mass="35456">MSKLLSKIIELSQELSQGAAGNKNEFQSYENPIVNKNGKQTLLLGNYKEKETDELVKQSLDLTKGGFVRNSAGTSELGVYESGLSLSSDVDLDIAAKMIVDKSTHISNWKSDVLVGNGNNLIKKKLSLKPNWDSLKQFMMLSRVIVWICPVSPDTSGYIKIGLKDQCSEDKEAFVAKGEGKINTPICFYFNLNWSYPKEKNTLEFCPIIIMESDQKYKKGAPLASVMYSWCKEFCSSPRYYEKSECYVIPISPAVRFQSAAMIEACKYMIPKGSSGKAIRKQIESLGKHLEQAAIDEENEEVSNETESSFPPLKLMT</sequence>
<evidence type="ECO:0000256" key="2">
    <source>
        <dbReference type="ARBA" id="ARBA00023031"/>
    </source>
</evidence>
<dbReference type="InterPro" id="IPR006889">
    <property type="entry name" value="Bunya_NSM"/>
</dbReference>
<reference evidence="4 5" key="2">
    <citation type="journal article" date="2012" name="PLoS ONE">
        <title>Characterization of Bean Necrotic Mosaic Virus: A Member of a Novel Evolutionary Lineage within the Genus Tospovirus.</title>
        <authorList>
            <person name="Oliveira A.S."/>
            <person name="Melo F.L."/>
            <person name="Inoue-Nagata A.K."/>
            <person name="Nagata T."/>
            <person name="Kitajima E.W."/>
            <person name="Resende R.O."/>
        </authorList>
    </citation>
    <scope>NUCLEOTIDE SEQUENCE [LARGE SCALE GENOMIC DNA]</scope>
    <source>
        <strain evidence="4">TF-SP</strain>
    </source>
</reference>
<dbReference type="OrthoDB" id="5653at10239"/>
<evidence type="ECO:0000256" key="3">
    <source>
        <dbReference type="SAM" id="MobiDB-lite"/>
    </source>
</evidence>
<dbReference type="EMBL" id="JN587269">
    <property type="protein sequence ID" value="AER23989.1"/>
    <property type="molecule type" value="Genomic_RNA"/>
</dbReference>